<evidence type="ECO:0000256" key="6">
    <source>
        <dbReference type="SAM" id="Phobius"/>
    </source>
</evidence>
<comment type="subcellular location">
    <subcellularLocation>
        <location evidence="1">Cell membrane</location>
        <topology evidence="1">Multi-pass membrane protein</topology>
    </subcellularLocation>
</comment>
<dbReference type="PANTHER" id="PTHR30250:SF11">
    <property type="entry name" value="O-ANTIGEN TRANSPORTER-RELATED"/>
    <property type="match status" value="1"/>
</dbReference>
<reference evidence="7 8" key="1">
    <citation type="journal article" date="2019" name="Nat. Med.">
        <title>A library of human gut bacterial isolates paired with longitudinal multiomics data enables mechanistic microbiome research.</title>
        <authorList>
            <person name="Poyet M."/>
            <person name="Groussin M."/>
            <person name="Gibbons S.M."/>
            <person name="Avila-Pacheco J."/>
            <person name="Jiang X."/>
            <person name="Kearney S.M."/>
            <person name="Perrotta A.R."/>
            <person name="Berdy B."/>
            <person name="Zhao S."/>
            <person name="Lieberman T.D."/>
            <person name="Swanson P.K."/>
            <person name="Smith M."/>
            <person name="Roesemann S."/>
            <person name="Alexander J.E."/>
            <person name="Rich S.A."/>
            <person name="Livny J."/>
            <person name="Vlamakis H."/>
            <person name="Clish C."/>
            <person name="Bullock K."/>
            <person name="Deik A."/>
            <person name="Scott J."/>
            <person name="Pierce K.A."/>
            <person name="Xavier R.J."/>
            <person name="Alm E.J."/>
        </authorList>
    </citation>
    <scope>NUCLEOTIDE SEQUENCE [LARGE SCALE GENOMIC DNA]</scope>
    <source>
        <strain evidence="7 8">BIOML-A10</strain>
    </source>
</reference>
<evidence type="ECO:0000256" key="2">
    <source>
        <dbReference type="ARBA" id="ARBA00022475"/>
    </source>
</evidence>
<evidence type="ECO:0000256" key="4">
    <source>
        <dbReference type="ARBA" id="ARBA00022989"/>
    </source>
</evidence>
<evidence type="ECO:0000256" key="5">
    <source>
        <dbReference type="ARBA" id="ARBA00023136"/>
    </source>
</evidence>
<dbReference type="GO" id="GO:0005886">
    <property type="term" value="C:plasma membrane"/>
    <property type="evidence" value="ECO:0007669"/>
    <property type="project" value="UniProtKB-SubCell"/>
</dbReference>
<dbReference type="InterPro" id="IPR050833">
    <property type="entry name" value="Poly_Biosynth_Transport"/>
</dbReference>
<feature type="transmembrane region" description="Helical" evidence="6">
    <location>
        <begin position="182"/>
        <end position="198"/>
    </location>
</feature>
<gene>
    <name evidence="7" type="ORF">F3F73_22865</name>
</gene>
<organism evidence="7 8">
    <name type="scientific">Bacteroides salyersiae</name>
    <dbReference type="NCBI Taxonomy" id="291644"/>
    <lineage>
        <taxon>Bacteria</taxon>
        <taxon>Pseudomonadati</taxon>
        <taxon>Bacteroidota</taxon>
        <taxon>Bacteroidia</taxon>
        <taxon>Bacteroidales</taxon>
        <taxon>Bacteroidaceae</taxon>
        <taxon>Bacteroides</taxon>
    </lineage>
</organism>
<protein>
    <submittedName>
        <fullName evidence="7">Oligosaccharide flippase family protein</fullName>
    </submittedName>
</protein>
<dbReference type="Proteomes" id="UP000422221">
    <property type="component" value="Unassembled WGS sequence"/>
</dbReference>
<proteinExistence type="predicted"/>
<dbReference type="EMBL" id="VWMK01000038">
    <property type="protein sequence ID" value="KAA3756997.1"/>
    <property type="molecule type" value="Genomic_DNA"/>
</dbReference>
<accession>A0A7J4XCC1</accession>
<feature type="transmembrane region" description="Helical" evidence="6">
    <location>
        <begin position="159"/>
        <end position="176"/>
    </location>
</feature>
<comment type="caution">
    <text evidence="7">The sequence shown here is derived from an EMBL/GenBank/DDBJ whole genome shotgun (WGS) entry which is preliminary data.</text>
</comment>
<name>A0A7J4XCC1_9BACE</name>
<feature type="transmembrane region" description="Helical" evidence="6">
    <location>
        <begin position="121"/>
        <end position="138"/>
    </location>
</feature>
<feature type="transmembrane region" description="Helical" evidence="6">
    <location>
        <begin position="96"/>
        <end position="115"/>
    </location>
</feature>
<feature type="transmembrane region" description="Helical" evidence="6">
    <location>
        <begin position="20"/>
        <end position="43"/>
    </location>
</feature>
<evidence type="ECO:0000313" key="8">
    <source>
        <dbReference type="Proteomes" id="UP000422221"/>
    </source>
</evidence>
<feature type="transmembrane region" description="Helical" evidence="6">
    <location>
        <begin position="300"/>
        <end position="319"/>
    </location>
</feature>
<dbReference type="Pfam" id="PF01943">
    <property type="entry name" value="Polysacc_synt"/>
    <property type="match status" value="1"/>
</dbReference>
<dbReference type="InterPro" id="IPR002797">
    <property type="entry name" value="Polysacc_synth"/>
</dbReference>
<feature type="transmembrane region" description="Helical" evidence="6">
    <location>
        <begin position="389"/>
        <end position="414"/>
    </location>
</feature>
<evidence type="ECO:0000313" key="7">
    <source>
        <dbReference type="EMBL" id="KAA3756997.1"/>
    </source>
</evidence>
<feature type="transmembrane region" description="Helical" evidence="6">
    <location>
        <begin position="331"/>
        <end position="351"/>
    </location>
</feature>
<evidence type="ECO:0000256" key="3">
    <source>
        <dbReference type="ARBA" id="ARBA00022692"/>
    </source>
</evidence>
<keyword evidence="5 6" id="KW-0472">Membrane</keyword>
<keyword evidence="4 6" id="KW-1133">Transmembrane helix</keyword>
<feature type="transmembrane region" description="Helical" evidence="6">
    <location>
        <begin position="363"/>
        <end position="383"/>
    </location>
</feature>
<feature type="transmembrane region" description="Helical" evidence="6">
    <location>
        <begin position="219"/>
        <end position="244"/>
    </location>
</feature>
<evidence type="ECO:0000256" key="1">
    <source>
        <dbReference type="ARBA" id="ARBA00004651"/>
    </source>
</evidence>
<keyword evidence="2" id="KW-1003">Cell membrane</keyword>
<sequence length="418" mass="47665">MIRIKSDFIKGFTKRGGFSVLFSTALIKISAAFLSIVVVQLLSKEDYGILSYVLSVYTIAIVIAGFGGNFSLLRFGSIANSFLKKKQYYFYTLRNGLKYVSVIVVIVIIYSFFVPQKMTKACPLIILMSVGLYGHYMLETMRSYFRIVNLNRTYSKINVYNSVILLLLTVILTLLFENYGYIAALVLAPLSTFLWFRGKVTKILFNDKLEVSVKEYWGYGIHTSVSAIANQIIFSVAPLLLGIMNEPEHSIASFRVATIIPFNLLTLPGILMISDFSFLSRNYLDVNCLKRYYYSYLKTIIPISFFVFLLLILYSDVIIKKLFGIQYVDSIYMYKIFMIATFITFIFRNPLGNILLAVGKAKWNGYNSYISCVLYILFSVVFYEKIGGLAVAYALCATFILSGIISLFLFLYYIKSLR</sequence>
<feature type="transmembrane region" description="Helical" evidence="6">
    <location>
        <begin position="49"/>
        <end position="75"/>
    </location>
</feature>
<dbReference type="AlphaFoldDB" id="A0A7J4XCC1"/>
<dbReference type="PANTHER" id="PTHR30250">
    <property type="entry name" value="PST FAMILY PREDICTED COLANIC ACID TRANSPORTER"/>
    <property type="match status" value="1"/>
</dbReference>
<dbReference type="RefSeq" id="WP_130059931.1">
    <property type="nucleotide sequence ID" value="NZ_JADNPJ010000044.1"/>
</dbReference>
<keyword evidence="3 6" id="KW-0812">Transmembrane</keyword>
<feature type="transmembrane region" description="Helical" evidence="6">
    <location>
        <begin position="256"/>
        <end position="279"/>
    </location>
</feature>